<keyword evidence="3" id="KW-1185">Reference proteome</keyword>
<dbReference type="Pfam" id="PF12697">
    <property type="entry name" value="Abhydrolase_6"/>
    <property type="match status" value="1"/>
</dbReference>
<proteinExistence type="predicted"/>
<sequence>MSSAYFRKVHHTIKCAHTREYISATANGDLDRPQLAVVQYIPLDNEKPQPGDVTFIATHANGFPKELYEPLWDEIHKRSAQHKFRIRGIWIADVWNQGQSGVLNEGVLGNDPSWWDHARDLLNLINQKQDQMPHPLVGIGHSFGATQLTMLSLLHPRLLTSLVLMDPVMQLPNAGVRPAIPSTHRRDIWPSRSEASAKFHGNKFYQAWDPRVLELWIEHGLRDLPTSLFPKTGEKDERVTLTTSKHQELFTFLRPTYNHVSKAEVGSLRDKDPILDEEFGKDWPFYRSEPLAVFKRLPEVRPSVLYIFGGTSDLSTPELRKAKMEITGAGVGGSGGAKEGRVKEVVLEGTGHLVAMERVGDCADGISTFLGGELGRWREERRDFEEKWVRGVQGLDKVTIGDRWKNEITPVSMRKEKKAKAKI</sequence>
<accession>A0AAN6Y741</accession>
<dbReference type="EMBL" id="MU858169">
    <property type="protein sequence ID" value="KAK4210657.1"/>
    <property type="molecule type" value="Genomic_DNA"/>
</dbReference>
<evidence type="ECO:0000313" key="2">
    <source>
        <dbReference type="EMBL" id="KAK4210657.1"/>
    </source>
</evidence>
<gene>
    <name evidence="2" type="ORF">QBC37DRAFT_29326</name>
</gene>
<dbReference type="Gene3D" id="3.40.50.1820">
    <property type="entry name" value="alpha/beta hydrolase"/>
    <property type="match status" value="1"/>
</dbReference>
<reference evidence="2" key="2">
    <citation type="submission" date="2023-05" db="EMBL/GenBank/DDBJ databases">
        <authorList>
            <consortium name="Lawrence Berkeley National Laboratory"/>
            <person name="Steindorff A."/>
            <person name="Hensen N."/>
            <person name="Bonometti L."/>
            <person name="Westerberg I."/>
            <person name="Brannstrom I.O."/>
            <person name="Guillou S."/>
            <person name="Cros-Aarteil S."/>
            <person name="Calhoun S."/>
            <person name="Haridas S."/>
            <person name="Kuo A."/>
            <person name="Mondo S."/>
            <person name="Pangilinan J."/>
            <person name="Riley R."/>
            <person name="Labutti K."/>
            <person name="Andreopoulos B."/>
            <person name="Lipzen A."/>
            <person name="Chen C."/>
            <person name="Yanf M."/>
            <person name="Daum C."/>
            <person name="Ng V."/>
            <person name="Clum A."/>
            <person name="Ohm R."/>
            <person name="Martin F."/>
            <person name="Silar P."/>
            <person name="Natvig D."/>
            <person name="Lalanne C."/>
            <person name="Gautier V."/>
            <person name="Ament-Velasquez S.L."/>
            <person name="Kruys A."/>
            <person name="Hutchinson M.I."/>
            <person name="Powell A.J."/>
            <person name="Barry K."/>
            <person name="Miller A.N."/>
            <person name="Grigoriev I.V."/>
            <person name="Debuchy R."/>
            <person name="Gladieux P."/>
            <person name="Thoren M.H."/>
            <person name="Johannesson H."/>
        </authorList>
    </citation>
    <scope>NUCLEOTIDE SEQUENCE</scope>
    <source>
        <strain evidence="2">PSN293</strain>
    </source>
</reference>
<reference evidence="2" key="1">
    <citation type="journal article" date="2023" name="Mol. Phylogenet. Evol.">
        <title>Genome-scale phylogeny and comparative genomics of the fungal order Sordariales.</title>
        <authorList>
            <person name="Hensen N."/>
            <person name="Bonometti L."/>
            <person name="Westerberg I."/>
            <person name="Brannstrom I.O."/>
            <person name="Guillou S."/>
            <person name="Cros-Aarteil S."/>
            <person name="Calhoun S."/>
            <person name="Haridas S."/>
            <person name="Kuo A."/>
            <person name="Mondo S."/>
            <person name="Pangilinan J."/>
            <person name="Riley R."/>
            <person name="LaButti K."/>
            <person name="Andreopoulos B."/>
            <person name="Lipzen A."/>
            <person name="Chen C."/>
            <person name="Yan M."/>
            <person name="Daum C."/>
            <person name="Ng V."/>
            <person name="Clum A."/>
            <person name="Steindorff A."/>
            <person name="Ohm R.A."/>
            <person name="Martin F."/>
            <person name="Silar P."/>
            <person name="Natvig D.O."/>
            <person name="Lalanne C."/>
            <person name="Gautier V."/>
            <person name="Ament-Velasquez S.L."/>
            <person name="Kruys A."/>
            <person name="Hutchinson M.I."/>
            <person name="Powell A.J."/>
            <person name="Barry K."/>
            <person name="Miller A.N."/>
            <person name="Grigoriev I.V."/>
            <person name="Debuchy R."/>
            <person name="Gladieux P."/>
            <person name="Hiltunen Thoren M."/>
            <person name="Johannesson H."/>
        </authorList>
    </citation>
    <scope>NUCLEOTIDE SEQUENCE</scope>
    <source>
        <strain evidence="2">PSN293</strain>
    </source>
</reference>
<dbReference type="InterPro" id="IPR029058">
    <property type="entry name" value="AB_hydrolase_fold"/>
</dbReference>
<evidence type="ECO:0000313" key="3">
    <source>
        <dbReference type="Proteomes" id="UP001301769"/>
    </source>
</evidence>
<feature type="domain" description="AB hydrolase-1" evidence="1">
    <location>
        <begin position="59"/>
        <end position="358"/>
    </location>
</feature>
<dbReference type="AlphaFoldDB" id="A0AAN6Y741"/>
<dbReference type="GO" id="GO:0016787">
    <property type="term" value="F:hydrolase activity"/>
    <property type="evidence" value="ECO:0007669"/>
    <property type="project" value="UniProtKB-KW"/>
</dbReference>
<organism evidence="2 3">
    <name type="scientific">Rhypophila decipiens</name>
    <dbReference type="NCBI Taxonomy" id="261697"/>
    <lineage>
        <taxon>Eukaryota</taxon>
        <taxon>Fungi</taxon>
        <taxon>Dikarya</taxon>
        <taxon>Ascomycota</taxon>
        <taxon>Pezizomycotina</taxon>
        <taxon>Sordariomycetes</taxon>
        <taxon>Sordariomycetidae</taxon>
        <taxon>Sordariales</taxon>
        <taxon>Naviculisporaceae</taxon>
        <taxon>Rhypophila</taxon>
    </lineage>
</organism>
<evidence type="ECO:0000259" key="1">
    <source>
        <dbReference type="Pfam" id="PF12697"/>
    </source>
</evidence>
<dbReference type="SUPFAM" id="SSF53474">
    <property type="entry name" value="alpha/beta-Hydrolases"/>
    <property type="match status" value="1"/>
</dbReference>
<keyword evidence="2" id="KW-0378">Hydrolase</keyword>
<protein>
    <submittedName>
        <fullName evidence="2">Alpha/beta hydrolase family-domain-containing protein</fullName>
    </submittedName>
</protein>
<comment type="caution">
    <text evidence="2">The sequence shown here is derived from an EMBL/GenBank/DDBJ whole genome shotgun (WGS) entry which is preliminary data.</text>
</comment>
<name>A0AAN6Y741_9PEZI</name>
<dbReference type="InterPro" id="IPR000073">
    <property type="entry name" value="AB_hydrolase_1"/>
</dbReference>
<dbReference type="Proteomes" id="UP001301769">
    <property type="component" value="Unassembled WGS sequence"/>
</dbReference>